<evidence type="ECO:0000313" key="2">
    <source>
        <dbReference type="Proteomes" id="UP001059401"/>
    </source>
</evidence>
<dbReference type="RefSeq" id="WP_044979161.1">
    <property type="nucleotide sequence ID" value="NZ_CP009228.1"/>
</dbReference>
<protein>
    <submittedName>
        <fullName evidence="1">DUF3800 domain-containing protein</fullName>
    </submittedName>
</protein>
<dbReference type="EMBL" id="CP038802">
    <property type="protein sequence ID" value="UTY28402.1"/>
    <property type="molecule type" value="Genomic_DNA"/>
</dbReference>
<evidence type="ECO:0000313" key="1">
    <source>
        <dbReference type="EMBL" id="UTY28402.1"/>
    </source>
</evidence>
<dbReference type="InterPro" id="IPR024524">
    <property type="entry name" value="DUF3800"/>
</dbReference>
<reference evidence="1" key="1">
    <citation type="submission" date="2019-04" db="EMBL/GenBank/DDBJ databases">
        <title>Whole genome sequencing of oral phylogroup 2 treponemes.</title>
        <authorList>
            <person name="Chan Y."/>
            <person name="Zeng H.H."/>
            <person name="Yu X.L."/>
            <person name="Leung W.K."/>
            <person name="Watt R.M."/>
        </authorList>
    </citation>
    <scope>NUCLEOTIDE SEQUENCE</scope>
    <source>
        <strain evidence="1">OMZ 847</strain>
    </source>
</reference>
<proteinExistence type="predicted"/>
<keyword evidence="2" id="KW-1185">Reference proteome</keyword>
<dbReference type="Proteomes" id="UP001059401">
    <property type="component" value="Chromosome"/>
</dbReference>
<name>A0ABY5HTY8_9SPIR</name>
<organism evidence="1 2">
    <name type="scientific">Treponema putidum</name>
    <dbReference type="NCBI Taxonomy" id="221027"/>
    <lineage>
        <taxon>Bacteria</taxon>
        <taxon>Pseudomonadati</taxon>
        <taxon>Spirochaetota</taxon>
        <taxon>Spirochaetia</taxon>
        <taxon>Spirochaetales</taxon>
        <taxon>Treponemataceae</taxon>
        <taxon>Treponema</taxon>
    </lineage>
</organism>
<accession>A0ABY5HTY8</accession>
<dbReference type="Pfam" id="PF12686">
    <property type="entry name" value="DUF3800"/>
    <property type="match status" value="1"/>
</dbReference>
<gene>
    <name evidence="1" type="ORF">E4N76_04920</name>
</gene>
<sequence length="367" mass="42465">MKTLYFDEAGYTGNNLLDKDQAFFCYLGIESDSDKEKLFASLKKKYNYIDSEVKGKNICRSNKGQKFLTELWDNFGPSVKYVIHNKKYALACKLFEYTYEPVFSEVNTLLYGMGFHTFMASFFYTGFIASDKTAESIFNGFYQFVKEQKPGYRLELLGHKPEKDHPLSWFYNFCVNNKKEIASDIDFNSEIEHWLLDLTSTSLFSLLTQFAGNSAEPLKVFCDESRPLFSDTSMHNIMIGDERVLYQYLAGKKLRINFNLQEAIIPAKSKDILSIQIADILAASICYAVKNEKTEFGQMIIKNTASSFINDNSILPLNLISDVSISNRDIYLRLMYELSRKTNKSKKIQEIYKYSYLYLLNNKILEP</sequence>